<feature type="region of interest" description="Disordered" evidence="1">
    <location>
        <begin position="1"/>
        <end position="23"/>
    </location>
</feature>
<accession>A0AAN7Q2U1</accession>
<dbReference type="EMBL" id="JARPUR010000004">
    <property type="protein sequence ID" value="KAK4877400.1"/>
    <property type="molecule type" value="Genomic_DNA"/>
</dbReference>
<feature type="compositionally biased region" description="Acidic residues" evidence="1">
    <location>
        <begin position="479"/>
        <end position="500"/>
    </location>
</feature>
<evidence type="ECO:0000313" key="3">
    <source>
        <dbReference type="Proteomes" id="UP001353858"/>
    </source>
</evidence>
<feature type="region of interest" description="Disordered" evidence="1">
    <location>
        <begin position="475"/>
        <end position="500"/>
    </location>
</feature>
<reference evidence="3" key="1">
    <citation type="submission" date="2023-01" db="EMBL/GenBank/DDBJ databases">
        <title>Key to firefly adult light organ development and bioluminescence: homeobox transcription factors regulate luciferase expression and transportation to peroxisome.</title>
        <authorList>
            <person name="Fu X."/>
        </authorList>
    </citation>
    <scope>NUCLEOTIDE SEQUENCE [LARGE SCALE GENOMIC DNA]</scope>
</reference>
<dbReference type="SUPFAM" id="SSF117281">
    <property type="entry name" value="Kelch motif"/>
    <property type="match status" value="1"/>
</dbReference>
<proteinExistence type="predicted"/>
<name>A0AAN7Q2U1_9COLE</name>
<dbReference type="Proteomes" id="UP001353858">
    <property type="component" value="Unassembled WGS sequence"/>
</dbReference>
<organism evidence="2 3">
    <name type="scientific">Aquatica leii</name>
    <dbReference type="NCBI Taxonomy" id="1421715"/>
    <lineage>
        <taxon>Eukaryota</taxon>
        <taxon>Metazoa</taxon>
        <taxon>Ecdysozoa</taxon>
        <taxon>Arthropoda</taxon>
        <taxon>Hexapoda</taxon>
        <taxon>Insecta</taxon>
        <taxon>Pterygota</taxon>
        <taxon>Neoptera</taxon>
        <taxon>Endopterygota</taxon>
        <taxon>Coleoptera</taxon>
        <taxon>Polyphaga</taxon>
        <taxon>Elateriformia</taxon>
        <taxon>Elateroidea</taxon>
        <taxon>Lampyridae</taxon>
        <taxon>Luciolinae</taxon>
        <taxon>Aquatica</taxon>
    </lineage>
</organism>
<gene>
    <name evidence="2" type="ORF">RN001_009906</name>
</gene>
<dbReference type="InterPro" id="IPR052588">
    <property type="entry name" value="Kelch_domain_protein"/>
</dbReference>
<protein>
    <recommendedName>
        <fullName evidence="4">Kelch domain-containing protein 4</fullName>
    </recommendedName>
</protein>
<dbReference type="Pfam" id="PF13415">
    <property type="entry name" value="Beta-prop_FBX42"/>
    <property type="match status" value="1"/>
</dbReference>
<dbReference type="PANTHER" id="PTHR46063:SF1">
    <property type="entry name" value="KELCH DOMAIN-CONTAINING PROTEIN 4"/>
    <property type="match status" value="1"/>
</dbReference>
<dbReference type="Gene3D" id="2.120.10.80">
    <property type="entry name" value="Kelch-type beta propeller"/>
    <property type="match status" value="2"/>
</dbReference>
<evidence type="ECO:0000313" key="2">
    <source>
        <dbReference type="EMBL" id="KAK4877400.1"/>
    </source>
</evidence>
<feature type="compositionally biased region" description="Basic residues" evidence="1">
    <location>
        <begin position="1"/>
        <end position="11"/>
    </location>
</feature>
<sequence>MGKKDKNKKKGKGAEKTAAKTEKKEVTKLKKDLAKMGEDDIEKIIADIEKEELKKQEIKILKVDSPRRRVNFSFVPHPDKDELILFGGEYFNGQKTCIYNDLFFYNMQQNLWTLVRSPGGPPPRCGHQMVTTSANKGQLWVFGGEYASPTQSQFYHYKDLWVFHLSNSRWEKITAANGPSSRSGHRMVFLKKQLFVFGGFHDNLRDYKYYNDIYSFSLETYQWTKLEPSGKGPLPRSSCCMVPLSDGKILVYGGYTKEKLKKDVDKGHVFTDSFLLVPEKNDTTGTKWKWVQTKLGGLSFSQRSGMAMALAPNNLAYTFGGVFDVEDEEDISSSFFNDLYLLDLNSMLWKNVNVYKKDDKPKKSKIEENELEMEVEPEAETPKVVSDDGVFTVTVGPAITMSAKVDDKTLNISASFKPTPRMNCGLVVKHGVLYLFGGMVEDGDKQITMSDFYSLDLRKLDEWRVLVEDEEVKEWLASESEESSDEDESEDSENDAMETE</sequence>
<evidence type="ECO:0000256" key="1">
    <source>
        <dbReference type="SAM" id="MobiDB-lite"/>
    </source>
</evidence>
<dbReference type="PANTHER" id="PTHR46063">
    <property type="entry name" value="KELCH DOMAIN-CONTAINING PROTEIN"/>
    <property type="match status" value="1"/>
</dbReference>
<dbReference type="InterPro" id="IPR015915">
    <property type="entry name" value="Kelch-typ_b-propeller"/>
</dbReference>
<evidence type="ECO:0008006" key="4">
    <source>
        <dbReference type="Google" id="ProtNLM"/>
    </source>
</evidence>
<comment type="caution">
    <text evidence="2">The sequence shown here is derived from an EMBL/GenBank/DDBJ whole genome shotgun (WGS) entry which is preliminary data.</text>
</comment>
<feature type="compositionally biased region" description="Basic and acidic residues" evidence="1">
    <location>
        <begin position="12"/>
        <end position="23"/>
    </location>
</feature>
<keyword evidence="3" id="KW-1185">Reference proteome</keyword>
<dbReference type="AlphaFoldDB" id="A0AAN7Q2U1"/>